<dbReference type="PANTHER" id="PTHR44858">
    <property type="entry name" value="TETRATRICOPEPTIDE REPEAT PROTEIN 6"/>
    <property type="match status" value="1"/>
</dbReference>
<feature type="repeat" description="TPR" evidence="3">
    <location>
        <begin position="110"/>
        <end position="143"/>
    </location>
</feature>
<dbReference type="InterPro" id="IPR050498">
    <property type="entry name" value="Ycf3"/>
</dbReference>
<dbReference type="Proteomes" id="UP000006860">
    <property type="component" value="Chromosome"/>
</dbReference>
<dbReference type="EMBL" id="CP002546">
    <property type="protein sequence ID" value="ADY61012.1"/>
    <property type="molecule type" value="Genomic_DNA"/>
</dbReference>
<dbReference type="Pfam" id="PF13424">
    <property type="entry name" value="TPR_12"/>
    <property type="match status" value="1"/>
</dbReference>
<keyword evidence="5" id="KW-1185">Reference proteome</keyword>
<proteinExistence type="predicted"/>
<dbReference type="SMART" id="SM00028">
    <property type="entry name" value="TPR"/>
    <property type="match status" value="5"/>
</dbReference>
<dbReference type="PROSITE" id="PS50005">
    <property type="entry name" value="TPR"/>
    <property type="match status" value="5"/>
</dbReference>
<dbReference type="KEGG" id="pbs:Plabr_3415"/>
<evidence type="ECO:0000313" key="4">
    <source>
        <dbReference type="EMBL" id="ADY61012.1"/>
    </source>
</evidence>
<organism evidence="4 5">
    <name type="scientific">Rubinisphaera brasiliensis (strain ATCC 49424 / DSM 5305 / JCM 21570 / IAM 15109 / NBRC 103401 / IFAM 1448)</name>
    <name type="common">Planctomyces brasiliensis</name>
    <dbReference type="NCBI Taxonomy" id="756272"/>
    <lineage>
        <taxon>Bacteria</taxon>
        <taxon>Pseudomonadati</taxon>
        <taxon>Planctomycetota</taxon>
        <taxon>Planctomycetia</taxon>
        <taxon>Planctomycetales</taxon>
        <taxon>Planctomycetaceae</taxon>
        <taxon>Rubinisphaera</taxon>
    </lineage>
</organism>
<dbReference type="OrthoDB" id="267414at2"/>
<dbReference type="eggNOG" id="COG0457">
    <property type="taxonomic scope" value="Bacteria"/>
</dbReference>
<dbReference type="Pfam" id="PF13432">
    <property type="entry name" value="TPR_16"/>
    <property type="match status" value="1"/>
</dbReference>
<feature type="repeat" description="TPR" evidence="3">
    <location>
        <begin position="144"/>
        <end position="177"/>
    </location>
</feature>
<dbReference type="PROSITE" id="PS50293">
    <property type="entry name" value="TPR_REGION"/>
    <property type="match status" value="2"/>
</dbReference>
<keyword evidence="1" id="KW-0677">Repeat</keyword>
<gene>
    <name evidence="4" type="ordered locus">Plabr_3415</name>
</gene>
<dbReference type="InterPro" id="IPR019734">
    <property type="entry name" value="TPR_rpt"/>
</dbReference>
<dbReference type="Pfam" id="PF13181">
    <property type="entry name" value="TPR_8"/>
    <property type="match status" value="1"/>
</dbReference>
<protein>
    <submittedName>
        <fullName evidence="4">Tetratricopeptide TPR_1 repeat-containing protein</fullName>
    </submittedName>
</protein>
<evidence type="ECO:0000256" key="2">
    <source>
        <dbReference type="ARBA" id="ARBA00022803"/>
    </source>
</evidence>
<evidence type="ECO:0000313" key="5">
    <source>
        <dbReference type="Proteomes" id="UP000006860"/>
    </source>
</evidence>
<name>F0SM57_RUBBR</name>
<dbReference type="AlphaFoldDB" id="F0SM57"/>
<dbReference type="InterPro" id="IPR011990">
    <property type="entry name" value="TPR-like_helical_dom_sf"/>
</dbReference>
<dbReference type="PANTHER" id="PTHR44858:SF1">
    <property type="entry name" value="UDP-N-ACETYLGLUCOSAMINE--PEPTIDE N-ACETYLGLUCOSAMINYLTRANSFERASE SPINDLY-RELATED"/>
    <property type="match status" value="1"/>
</dbReference>
<feature type="repeat" description="TPR" evidence="3">
    <location>
        <begin position="42"/>
        <end position="75"/>
    </location>
</feature>
<reference evidence="5" key="1">
    <citation type="submission" date="2011-02" db="EMBL/GenBank/DDBJ databases">
        <title>The complete genome of Planctomyces brasiliensis DSM 5305.</title>
        <authorList>
            <person name="Lucas S."/>
            <person name="Copeland A."/>
            <person name="Lapidus A."/>
            <person name="Bruce D."/>
            <person name="Goodwin L."/>
            <person name="Pitluck S."/>
            <person name="Kyrpides N."/>
            <person name="Mavromatis K."/>
            <person name="Pagani I."/>
            <person name="Ivanova N."/>
            <person name="Ovchinnikova G."/>
            <person name="Lu M."/>
            <person name="Detter J.C."/>
            <person name="Han C."/>
            <person name="Land M."/>
            <person name="Hauser L."/>
            <person name="Markowitz V."/>
            <person name="Cheng J.-F."/>
            <person name="Hugenholtz P."/>
            <person name="Woyke T."/>
            <person name="Wu D."/>
            <person name="Tindall B."/>
            <person name="Pomrenke H.G."/>
            <person name="Brambilla E."/>
            <person name="Klenk H.-P."/>
            <person name="Eisen J.A."/>
        </authorList>
    </citation>
    <scope>NUCLEOTIDE SEQUENCE [LARGE SCALE GENOMIC DNA]</scope>
    <source>
        <strain evidence="5">ATCC 49424 / DSM 5305 / JCM 21570 / NBRC 103401 / IFAM 1448</strain>
    </source>
</reference>
<evidence type="ECO:0000256" key="3">
    <source>
        <dbReference type="PROSITE-ProRule" id="PRU00339"/>
    </source>
</evidence>
<feature type="repeat" description="TPR" evidence="3">
    <location>
        <begin position="76"/>
        <end position="109"/>
    </location>
</feature>
<dbReference type="STRING" id="756272.Plabr_3415"/>
<sequence length="321" mass="36880">MTGLQQELDHLKEQGVNAFRQRNYALAARYFARAVEIDPENAEMLERLGVACLQDQRLHEALDAFNQSIYLNPHRAAAYINAGAIYNRLADYDKAIHHLQKGIQRNSKSPEAFFNMGAAYRKQGEHKLALSAFKEVLRLRPTEWEAHYSIGKVYRDMRNQQQELAAYRKALELNPDNRRIKNAISVVEQELSETRSAENPFGRLVEPVSPRQNASTTILPVLPIAERRRDREIVLLCAIASEKAAKDLLDTLRSQLRPVLDQFRTSMTANALSSVAFRQKHHKYRQTARTIAKQRELLLQKMIQMKNHEDDILARLEEALG</sequence>
<feature type="repeat" description="TPR" evidence="3">
    <location>
        <begin position="8"/>
        <end position="41"/>
    </location>
</feature>
<dbReference type="RefSeq" id="WP_013629731.1">
    <property type="nucleotide sequence ID" value="NC_015174.1"/>
</dbReference>
<evidence type="ECO:0000256" key="1">
    <source>
        <dbReference type="ARBA" id="ARBA00022737"/>
    </source>
</evidence>
<keyword evidence="2 3" id="KW-0802">TPR repeat</keyword>
<dbReference type="Gene3D" id="1.25.40.10">
    <property type="entry name" value="Tetratricopeptide repeat domain"/>
    <property type="match status" value="2"/>
</dbReference>
<dbReference type="HOGENOM" id="CLU_874012_0_0_0"/>
<accession>F0SM57</accession>
<dbReference type="SUPFAM" id="SSF48452">
    <property type="entry name" value="TPR-like"/>
    <property type="match status" value="1"/>
</dbReference>